<feature type="region of interest" description="Disordered" evidence="2">
    <location>
        <begin position="232"/>
        <end position="280"/>
    </location>
</feature>
<dbReference type="AlphaFoldDB" id="A0AAE1Z256"/>
<keyword evidence="5" id="KW-1185">Reference proteome</keyword>
<reference evidence="4" key="1">
    <citation type="submission" date="2020-06" db="EMBL/GenBank/DDBJ databases">
        <authorList>
            <person name="Li T."/>
            <person name="Hu X."/>
            <person name="Zhang T."/>
            <person name="Song X."/>
            <person name="Zhang H."/>
            <person name="Dai N."/>
            <person name="Sheng W."/>
            <person name="Hou X."/>
            <person name="Wei L."/>
        </authorList>
    </citation>
    <scope>NUCLEOTIDE SEQUENCE</scope>
    <source>
        <strain evidence="4">3651</strain>
        <tissue evidence="4">Leaf</tissue>
    </source>
</reference>
<accession>A0AAE1Z256</accession>
<dbReference type="GO" id="GO:0003676">
    <property type="term" value="F:nucleic acid binding"/>
    <property type="evidence" value="ECO:0007669"/>
    <property type="project" value="InterPro"/>
</dbReference>
<evidence type="ECO:0000313" key="4">
    <source>
        <dbReference type="EMBL" id="KAK4440576.1"/>
    </source>
</evidence>
<organism evidence="4 5">
    <name type="scientific">Sesamum alatum</name>
    <dbReference type="NCBI Taxonomy" id="300844"/>
    <lineage>
        <taxon>Eukaryota</taxon>
        <taxon>Viridiplantae</taxon>
        <taxon>Streptophyta</taxon>
        <taxon>Embryophyta</taxon>
        <taxon>Tracheophyta</taxon>
        <taxon>Spermatophyta</taxon>
        <taxon>Magnoliopsida</taxon>
        <taxon>eudicotyledons</taxon>
        <taxon>Gunneridae</taxon>
        <taxon>Pentapetalae</taxon>
        <taxon>asterids</taxon>
        <taxon>lamiids</taxon>
        <taxon>Lamiales</taxon>
        <taxon>Pedaliaceae</taxon>
        <taxon>Sesamum</taxon>
    </lineage>
</organism>
<evidence type="ECO:0000259" key="3">
    <source>
        <dbReference type="PROSITE" id="PS50158"/>
    </source>
</evidence>
<comment type="caution">
    <text evidence="4">The sequence shown here is derived from an EMBL/GenBank/DDBJ whole genome shotgun (WGS) entry which is preliminary data.</text>
</comment>
<dbReference type="PANTHER" id="PTHR47592:SF27">
    <property type="entry name" value="OS08G0421700 PROTEIN"/>
    <property type="match status" value="1"/>
</dbReference>
<dbReference type="SMART" id="SM00343">
    <property type="entry name" value="ZnF_C2HC"/>
    <property type="match status" value="1"/>
</dbReference>
<reference evidence="4" key="2">
    <citation type="journal article" date="2024" name="Plant">
        <title>Genomic evolution and insights into agronomic trait innovations of Sesamum species.</title>
        <authorList>
            <person name="Miao H."/>
            <person name="Wang L."/>
            <person name="Qu L."/>
            <person name="Liu H."/>
            <person name="Sun Y."/>
            <person name="Le M."/>
            <person name="Wang Q."/>
            <person name="Wei S."/>
            <person name="Zheng Y."/>
            <person name="Lin W."/>
            <person name="Duan Y."/>
            <person name="Cao H."/>
            <person name="Xiong S."/>
            <person name="Wang X."/>
            <person name="Wei L."/>
            <person name="Li C."/>
            <person name="Ma Q."/>
            <person name="Ju M."/>
            <person name="Zhao R."/>
            <person name="Li G."/>
            <person name="Mu C."/>
            <person name="Tian Q."/>
            <person name="Mei H."/>
            <person name="Zhang T."/>
            <person name="Gao T."/>
            <person name="Zhang H."/>
        </authorList>
    </citation>
    <scope>NUCLEOTIDE SEQUENCE</scope>
    <source>
        <strain evidence="4">3651</strain>
    </source>
</reference>
<keyword evidence="1" id="KW-0479">Metal-binding</keyword>
<dbReference type="Gene3D" id="4.10.60.10">
    <property type="entry name" value="Zinc finger, CCHC-type"/>
    <property type="match status" value="1"/>
</dbReference>
<dbReference type="EMBL" id="JACGWO010000001">
    <property type="protein sequence ID" value="KAK4440576.1"/>
    <property type="molecule type" value="Genomic_DNA"/>
</dbReference>
<gene>
    <name evidence="4" type="ORF">Salat_0392500</name>
</gene>
<evidence type="ECO:0000313" key="5">
    <source>
        <dbReference type="Proteomes" id="UP001293254"/>
    </source>
</evidence>
<evidence type="ECO:0000256" key="2">
    <source>
        <dbReference type="SAM" id="MobiDB-lite"/>
    </source>
</evidence>
<feature type="compositionally biased region" description="Acidic residues" evidence="2">
    <location>
        <begin position="243"/>
        <end position="257"/>
    </location>
</feature>
<dbReference type="Pfam" id="PF22936">
    <property type="entry name" value="Pol_BBD"/>
    <property type="match status" value="1"/>
</dbReference>
<keyword evidence="1" id="KW-0862">Zinc</keyword>
<protein>
    <recommendedName>
        <fullName evidence="3">CCHC-type domain-containing protein</fullName>
    </recommendedName>
</protein>
<sequence length="324" mass="36724">MATESSFVQPSVPKFDGYYDHWAMLMENFLRSKEYWSVVENGIPAAAEEEVHALKISSGDQFGGRDRGRGGYRGRGRGRGRQNFDKSTVECFNCHKLGHFQWECPTKEVNYTEVQEEMLLMAFVDVDVPIKMDTWFLDSGCSNHMCGKKDYFSEIDEHFSDTVKLGDNRSVVVAGKGNVRLKVNDVVQIITGVFYVPQLRNNLLSVGQLQEKGLSFLFQHEKCKVYHPEREWDDHSHEVTTQENEDGLAPDIDDEGIDSSNSSTEEGSTSPIEERDRRQPDGTVELVHCNTQEQLADIMTKPLKLDVFLKLRGLLGVCADTEVN</sequence>
<dbReference type="InterPro" id="IPR001878">
    <property type="entry name" value="Znf_CCHC"/>
</dbReference>
<feature type="compositionally biased region" description="Basic residues" evidence="2">
    <location>
        <begin position="70"/>
        <end position="80"/>
    </location>
</feature>
<dbReference type="SUPFAM" id="SSF57756">
    <property type="entry name" value="Retrovirus zinc finger-like domains"/>
    <property type="match status" value="1"/>
</dbReference>
<dbReference type="InterPro" id="IPR054722">
    <property type="entry name" value="PolX-like_BBD"/>
</dbReference>
<evidence type="ECO:0000256" key="1">
    <source>
        <dbReference type="PROSITE-ProRule" id="PRU00047"/>
    </source>
</evidence>
<feature type="region of interest" description="Disordered" evidence="2">
    <location>
        <begin position="59"/>
        <end position="81"/>
    </location>
</feature>
<proteinExistence type="predicted"/>
<dbReference type="InterPro" id="IPR036875">
    <property type="entry name" value="Znf_CCHC_sf"/>
</dbReference>
<name>A0AAE1Z256_9LAMI</name>
<dbReference type="Proteomes" id="UP001293254">
    <property type="component" value="Unassembled WGS sequence"/>
</dbReference>
<feature type="domain" description="CCHC-type" evidence="3">
    <location>
        <begin position="91"/>
        <end position="105"/>
    </location>
</feature>
<feature type="compositionally biased region" description="Low complexity" evidence="2">
    <location>
        <begin position="259"/>
        <end position="270"/>
    </location>
</feature>
<dbReference type="GO" id="GO:0008270">
    <property type="term" value="F:zinc ion binding"/>
    <property type="evidence" value="ECO:0007669"/>
    <property type="project" value="UniProtKB-KW"/>
</dbReference>
<dbReference type="PANTHER" id="PTHR47592">
    <property type="entry name" value="PBF68 PROTEIN"/>
    <property type="match status" value="1"/>
</dbReference>
<dbReference type="PROSITE" id="PS50158">
    <property type="entry name" value="ZF_CCHC"/>
    <property type="match status" value="1"/>
</dbReference>
<keyword evidence="1" id="KW-0863">Zinc-finger</keyword>